<evidence type="ECO:0000313" key="2">
    <source>
        <dbReference type="Proteomes" id="UP000434957"/>
    </source>
</evidence>
<organism evidence="1 2">
    <name type="scientific">Phytophthora rubi</name>
    <dbReference type="NCBI Taxonomy" id="129364"/>
    <lineage>
        <taxon>Eukaryota</taxon>
        <taxon>Sar</taxon>
        <taxon>Stramenopiles</taxon>
        <taxon>Oomycota</taxon>
        <taxon>Peronosporomycetes</taxon>
        <taxon>Peronosporales</taxon>
        <taxon>Peronosporaceae</taxon>
        <taxon>Phytophthora</taxon>
    </lineage>
</organism>
<reference evidence="1 2" key="1">
    <citation type="submission" date="2018-08" db="EMBL/GenBank/DDBJ databases">
        <title>Genomic investigation of the strawberry pathogen Phytophthora fragariae indicates pathogenicity is determined by transcriptional variation in three key races.</title>
        <authorList>
            <person name="Adams T.M."/>
            <person name="Armitage A.D."/>
            <person name="Sobczyk M.K."/>
            <person name="Bates H.J."/>
            <person name="Dunwell J.M."/>
            <person name="Nellist C.F."/>
            <person name="Harrison R.J."/>
        </authorList>
    </citation>
    <scope>NUCLEOTIDE SEQUENCE [LARGE SCALE GENOMIC DNA]</scope>
    <source>
        <strain evidence="1 2">SCRP333</strain>
    </source>
</reference>
<accession>A0A6A4EL68</accession>
<dbReference type="Gene3D" id="1.10.1370.40">
    <property type="match status" value="1"/>
</dbReference>
<protein>
    <submittedName>
        <fullName evidence="1">Uncharacterized protein</fullName>
    </submittedName>
</protein>
<evidence type="ECO:0000313" key="1">
    <source>
        <dbReference type="EMBL" id="KAE9324326.1"/>
    </source>
</evidence>
<name>A0A6A4EL68_9STRA</name>
<dbReference type="AlphaFoldDB" id="A0A6A4EL68"/>
<gene>
    <name evidence="1" type="ORF">PR003_g16759</name>
</gene>
<proteinExistence type="predicted"/>
<sequence>MPPPPIGYPPGHANHADADRLSGMCNPYATTRPSSLRNPTIVRGLWRSRQFRKPEARDSSRRLYTARRPLCMELNGEGDKEVQFFLDPYSRPKEKNGGAWMNTCLHRSRLLSPKEKGGKRIQVAYIMCSQSQRLIWLPFGQQRKRVLVR</sequence>
<dbReference type="EMBL" id="QXFT01001244">
    <property type="protein sequence ID" value="KAE9324326.1"/>
    <property type="molecule type" value="Genomic_DNA"/>
</dbReference>
<comment type="caution">
    <text evidence="1">The sequence shown here is derived from an EMBL/GenBank/DDBJ whole genome shotgun (WGS) entry which is preliminary data.</text>
</comment>
<dbReference type="Proteomes" id="UP000434957">
    <property type="component" value="Unassembled WGS sequence"/>
</dbReference>
<keyword evidence="2" id="KW-1185">Reference proteome</keyword>